<organism evidence="1 2">
    <name type="scientific">Rhodocyclus tenuis</name>
    <name type="common">Rhodospirillum tenue</name>
    <dbReference type="NCBI Taxonomy" id="1066"/>
    <lineage>
        <taxon>Bacteria</taxon>
        <taxon>Pseudomonadati</taxon>
        <taxon>Pseudomonadota</taxon>
        <taxon>Betaproteobacteria</taxon>
        <taxon>Rhodocyclales</taxon>
        <taxon>Rhodocyclaceae</taxon>
        <taxon>Rhodocyclus</taxon>
    </lineage>
</organism>
<proteinExistence type="predicted"/>
<dbReference type="OrthoDB" id="7064103at2"/>
<evidence type="ECO:0000313" key="2">
    <source>
        <dbReference type="Proteomes" id="UP000587070"/>
    </source>
</evidence>
<name>A0A840G255_RHOTE</name>
<gene>
    <name evidence="1" type="ORF">GGD90_002776</name>
</gene>
<comment type="caution">
    <text evidence="1">The sequence shown here is derived from an EMBL/GenBank/DDBJ whole genome shotgun (WGS) entry which is preliminary data.</text>
</comment>
<dbReference type="AlphaFoldDB" id="A0A840G255"/>
<evidence type="ECO:0000313" key="1">
    <source>
        <dbReference type="EMBL" id="MBB4248384.1"/>
    </source>
</evidence>
<reference evidence="1 2" key="1">
    <citation type="submission" date="2020-08" db="EMBL/GenBank/DDBJ databases">
        <title>Genome sequencing of Purple Non-Sulfur Bacteria from various extreme environments.</title>
        <authorList>
            <person name="Mayer M."/>
        </authorList>
    </citation>
    <scope>NUCLEOTIDE SEQUENCE [LARGE SCALE GENOMIC DNA]</scope>
    <source>
        <strain evidence="1 2">2761</strain>
    </source>
</reference>
<dbReference type="Proteomes" id="UP000587070">
    <property type="component" value="Unassembled WGS sequence"/>
</dbReference>
<accession>A0A840G255</accession>
<keyword evidence="2" id="KW-1185">Reference proteome</keyword>
<dbReference type="RefSeq" id="WP_153117373.1">
    <property type="nucleotide sequence ID" value="NZ_JACIGE010000010.1"/>
</dbReference>
<sequence>MAIFDLQSLIDDLVPDTSGRITPAKVDRALASAVVRYGKDRPRVLVEDVVCAGGNDVPLPTGWVSGASRLLELETPIGQMPPVLISQEDWLVLPVPAGDGIRVRDSLAAGTGVRVRFYAPHVLSDAVDTIPALDREAVAHWAGALLADQLAAAYAANSEATIQADRVDQTSPSRTWRKQADVYRQRYFDLLGIDPKLTEPAGEVVNLDQADSRGRPRLTHWRNR</sequence>
<protein>
    <submittedName>
        <fullName evidence="1">Uncharacterized protein</fullName>
    </submittedName>
</protein>
<dbReference type="EMBL" id="JACIGE010000010">
    <property type="protein sequence ID" value="MBB4248384.1"/>
    <property type="molecule type" value="Genomic_DNA"/>
</dbReference>